<sequence>MKELSNDYLTMKELWTEGILLGTLTKEQKVRYKQMSISEKRKIIDDYKNKRPIEIEGISVEESSNNKFDTLKLQRTLDKRDLNSLSEHAIHSLDKNGVGQFIDSFTSKLSSTLANPSNSGQMFTYELINQNFVLIKLLDDNNKQNNKIIKQNEEIIELLRRIAEK</sequence>
<protein>
    <submittedName>
        <fullName evidence="1">Uncharacterized protein</fullName>
    </submittedName>
</protein>
<keyword evidence="2" id="KW-1185">Reference proteome</keyword>
<comment type="caution">
    <text evidence="1">The sequence shown here is derived from an EMBL/GenBank/DDBJ whole genome shotgun (WGS) entry which is preliminary data.</text>
</comment>
<dbReference type="Proteomes" id="UP000610527">
    <property type="component" value="Unassembled WGS sequence"/>
</dbReference>
<organism evidence="1 2">
    <name type="scientific">Staphylococcus borealis</name>
    <dbReference type="NCBI Taxonomy" id="2742203"/>
    <lineage>
        <taxon>Bacteria</taxon>
        <taxon>Bacillati</taxon>
        <taxon>Bacillota</taxon>
        <taxon>Bacilli</taxon>
        <taxon>Bacillales</taxon>
        <taxon>Staphylococcaceae</taxon>
        <taxon>Staphylococcus</taxon>
    </lineage>
</organism>
<dbReference type="GeneID" id="74187383"/>
<dbReference type="EMBL" id="JABVEG010000011">
    <property type="protein sequence ID" value="NUI83383.1"/>
    <property type="molecule type" value="Genomic_DNA"/>
</dbReference>
<reference evidence="1 2" key="1">
    <citation type="submission" date="2020-06" db="EMBL/GenBank/DDBJ databases">
        <title>Staphylococcus borealis sp. nov. -A novel member of the Staphylococcaceae family isolated from skin and blood in humans.</title>
        <authorList>
            <person name="Pain M."/>
            <person name="Wolden R."/>
            <person name="Jaen-Luchoro D."/>
            <person name="Salva-Serra F."/>
            <person name="Iglesias B.P."/>
            <person name="Karlsson R."/>
            <person name="Klingenberg C."/>
            <person name="Cavanagh J.P."/>
        </authorList>
    </citation>
    <scope>NUCLEOTIDE SEQUENCE [LARGE SCALE GENOMIC DNA]</scope>
    <source>
        <strain evidence="1 2">58-22</strain>
    </source>
</reference>
<evidence type="ECO:0000313" key="2">
    <source>
        <dbReference type="Proteomes" id="UP000610527"/>
    </source>
</evidence>
<evidence type="ECO:0000313" key="1">
    <source>
        <dbReference type="EMBL" id="NUI83383.1"/>
    </source>
</evidence>
<dbReference type="RefSeq" id="WP_053031406.1">
    <property type="nucleotide sequence ID" value="NZ_CUEE01000015.1"/>
</dbReference>
<name>A0ABX2LM88_9STAP</name>
<proteinExistence type="predicted"/>
<gene>
    <name evidence="1" type="ORF">HUN84_11790</name>
</gene>
<accession>A0ABX2LM88</accession>